<evidence type="ECO:0000256" key="6">
    <source>
        <dbReference type="RuleBase" id="RU362091"/>
    </source>
</evidence>
<feature type="transmembrane region" description="Helical" evidence="7">
    <location>
        <begin position="244"/>
        <end position="263"/>
    </location>
</feature>
<comment type="subcellular location">
    <subcellularLocation>
        <location evidence="1">Membrane</location>
        <topology evidence="1">Multi-pass membrane protein</topology>
    </subcellularLocation>
</comment>
<evidence type="ECO:0000313" key="8">
    <source>
        <dbReference type="EMBL" id="GGM63624.1"/>
    </source>
</evidence>
<feature type="transmembrane region" description="Helical" evidence="7">
    <location>
        <begin position="381"/>
        <end position="405"/>
    </location>
</feature>
<keyword evidence="5 7" id="KW-0472">Membrane</keyword>
<feature type="transmembrane region" description="Helical" evidence="7">
    <location>
        <begin position="294"/>
        <end position="312"/>
    </location>
</feature>
<evidence type="ECO:0000256" key="4">
    <source>
        <dbReference type="ARBA" id="ARBA00022989"/>
    </source>
</evidence>
<dbReference type="Proteomes" id="UP000637578">
    <property type="component" value="Unassembled WGS sequence"/>
</dbReference>
<accession>A0A8J3FWX7</accession>
<feature type="transmembrane region" description="Helical" evidence="7">
    <location>
        <begin position="159"/>
        <end position="178"/>
    </location>
</feature>
<keyword evidence="4 7" id="KW-1133">Transmembrane helix</keyword>
<feature type="transmembrane region" description="Helical" evidence="7">
    <location>
        <begin position="332"/>
        <end position="360"/>
    </location>
</feature>
<comment type="similarity">
    <text evidence="2 6">Belongs to the sodium:solute symporter (SSF) (TC 2.A.21) family.</text>
</comment>
<dbReference type="AlphaFoldDB" id="A0A8J3FWX7"/>
<evidence type="ECO:0000256" key="3">
    <source>
        <dbReference type="ARBA" id="ARBA00022692"/>
    </source>
</evidence>
<gene>
    <name evidence="8" type="ORF">GCM10012275_37760</name>
</gene>
<proteinExistence type="inferred from homology"/>
<dbReference type="PANTHER" id="PTHR11819:SF195">
    <property type="entry name" value="SODIUM_GLUCOSE COTRANSPORTER 4"/>
    <property type="match status" value="1"/>
</dbReference>
<feature type="transmembrane region" description="Helical" evidence="7">
    <location>
        <begin position="52"/>
        <end position="74"/>
    </location>
</feature>
<name>A0A8J3FWX7_9PSEU</name>
<reference evidence="8" key="1">
    <citation type="journal article" date="2014" name="Int. J. Syst. Evol. Microbiol.">
        <title>Complete genome sequence of Corynebacterium casei LMG S-19264T (=DSM 44701T), isolated from a smear-ripened cheese.</title>
        <authorList>
            <consortium name="US DOE Joint Genome Institute (JGI-PGF)"/>
            <person name="Walter F."/>
            <person name="Albersmeier A."/>
            <person name="Kalinowski J."/>
            <person name="Ruckert C."/>
        </authorList>
    </citation>
    <scope>NUCLEOTIDE SEQUENCE</scope>
    <source>
        <strain evidence="8">CGMCC 4.5737</strain>
    </source>
</reference>
<feature type="transmembrane region" description="Helical" evidence="7">
    <location>
        <begin position="442"/>
        <end position="468"/>
    </location>
</feature>
<dbReference type="GO" id="GO:0005412">
    <property type="term" value="F:D-glucose:sodium symporter activity"/>
    <property type="evidence" value="ECO:0007669"/>
    <property type="project" value="TreeGrafter"/>
</dbReference>
<dbReference type="EMBL" id="BMMK01000017">
    <property type="protein sequence ID" value="GGM63624.1"/>
    <property type="molecule type" value="Genomic_DNA"/>
</dbReference>
<comment type="caution">
    <text evidence="8">The sequence shown here is derived from an EMBL/GenBank/DDBJ whole genome shotgun (WGS) entry which is preliminary data.</text>
</comment>
<evidence type="ECO:0000256" key="2">
    <source>
        <dbReference type="ARBA" id="ARBA00006434"/>
    </source>
</evidence>
<dbReference type="NCBIfam" id="TIGR00813">
    <property type="entry name" value="sss"/>
    <property type="match status" value="1"/>
</dbReference>
<feature type="transmembrane region" description="Helical" evidence="7">
    <location>
        <begin position="535"/>
        <end position="552"/>
    </location>
</feature>
<keyword evidence="3 7" id="KW-0812">Transmembrane</keyword>
<evidence type="ECO:0000256" key="7">
    <source>
        <dbReference type="SAM" id="Phobius"/>
    </source>
</evidence>
<feature type="transmembrane region" description="Helical" evidence="7">
    <location>
        <begin position="474"/>
        <end position="498"/>
    </location>
</feature>
<dbReference type="PROSITE" id="PS50283">
    <property type="entry name" value="NA_SOLUT_SYMP_3"/>
    <property type="match status" value="1"/>
</dbReference>
<dbReference type="GO" id="GO:0005886">
    <property type="term" value="C:plasma membrane"/>
    <property type="evidence" value="ECO:0007669"/>
    <property type="project" value="TreeGrafter"/>
</dbReference>
<dbReference type="RefSeq" id="WP_189059441.1">
    <property type="nucleotide sequence ID" value="NZ_BMMK01000017.1"/>
</dbReference>
<dbReference type="Gene3D" id="1.20.1730.10">
    <property type="entry name" value="Sodium/glucose cotransporter"/>
    <property type="match status" value="1"/>
</dbReference>
<sequence>MSVAADLRLSVSPIDSVIVVIFFAVVIGNGVLARRFVSGSTDFFLSGRSLPAWVSGFAFIAANLSAMELLGMAANGAQYGMPATHYYFIAAIPAMVFLGLVMMPFYYSSRVRSVPEFLRRRFNNAAHLFQSLAFAVASILIAGINLYALGLLVNGLLGWPVWLSMLTAALVVLSYTTFGGLSASINNEVMQFFVIVAALVPLTLIGLHRVGGWDALIGHVTAKLGEDATHAWRGTTVGEATNPFGNWIAIALGMGFVTSFGYWTTNFAEVQRALAAKDLAAARRAPLIGAFPKMLLPAVVILPGMIALPLLPELGTPGVPYNNALPLLIGELLPTGLVGLALAGLLASFMAGMAANISAFNTVVTYDIWQSYVRKDRADRYYLAVGRVATVVGIGLGIGAAFIAAGYHNIQTYIQQLQSFFNAPLFTTFLFGMLWKRVTPWAGFWGMIAGVAGAAGVYVAEALGWLSFNSEQAAAFAGSGAAFVADGVVTLAVTAVTVPKPDHELRGLVWSLTSRRWNTADRDSRTLRRWVQSPVTLGVICLSFATALSFWIA</sequence>
<feature type="transmembrane region" description="Helical" evidence="7">
    <location>
        <begin position="190"/>
        <end position="208"/>
    </location>
</feature>
<protein>
    <submittedName>
        <fullName evidence="8">Solute:Na+ symporter, SSS family protein</fullName>
    </submittedName>
</protein>
<dbReference type="PANTHER" id="PTHR11819">
    <property type="entry name" value="SOLUTE CARRIER FAMILY 5"/>
    <property type="match status" value="1"/>
</dbReference>
<dbReference type="InterPro" id="IPR001734">
    <property type="entry name" value="Na/solute_symporter"/>
</dbReference>
<feature type="transmembrane region" description="Helical" evidence="7">
    <location>
        <begin position="128"/>
        <end position="153"/>
    </location>
</feature>
<evidence type="ECO:0000256" key="1">
    <source>
        <dbReference type="ARBA" id="ARBA00004141"/>
    </source>
</evidence>
<feature type="transmembrane region" description="Helical" evidence="7">
    <location>
        <begin position="86"/>
        <end position="107"/>
    </location>
</feature>
<feature type="transmembrane region" description="Helical" evidence="7">
    <location>
        <begin position="417"/>
        <end position="435"/>
    </location>
</feature>
<organism evidence="8 9">
    <name type="scientific">Longimycelium tulufanense</name>
    <dbReference type="NCBI Taxonomy" id="907463"/>
    <lineage>
        <taxon>Bacteria</taxon>
        <taxon>Bacillati</taxon>
        <taxon>Actinomycetota</taxon>
        <taxon>Actinomycetes</taxon>
        <taxon>Pseudonocardiales</taxon>
        <taxon>Pseudonocardiaceae</taxon>
        <taxon>Longimycelium</taxon>
    </lineage>
</organism>
<evidence type="ECO:0000256" key="5">
    <source>
        <dbReference type="ARBA" id="ARBA00023136"/>
    </source>
</evidence>
<dbReference type="InterPro" id="IPR038377">
    <property type="entry name" value="Na/Glc_symporter_sf"/>
</dbReference>
<dbReference type="Pfam" id="PF00474">
    <property type="entry name" value="SSF"/>
    <property type="match status" value="1"/>
</dbReference>
<dbReference type="CDD" id="cd11478">
    <property type="entry name" value="SLC5sbd_u2"/>
    <property type="match status" value="1"/>
</dbReference>
<feature type="transmembrane region" description="Helical" evidence="7">
    <location>
        <begin position="12"/>
        <end position="32"/>
    </location>
</feature>
<reference evidence="8" key="2">
    <citation type="submission" date="2020-09" db="EMBL/GenBank/DDBJ databases">
        <authorList>
            <person name="Sun Q."/>
            <person name="Zhou Y."/>
        </authorList>
    </citation>
    <scope>NUCLEOTIDE SEQUENCE</scope>
    <source>
        <strain evidence="8">CGMCC 4.5737</strain>
    </source>
</reference>
<keyword evidence="9" id="KW-1185">Reference proteome</keyword>
<evidence type="ECO:0000313" key="9">
    <source>
        <dbReference type="Proteomes" id="UP000637578"/>
    </source>
</evidence>